<feature type="transmembrane region" description="Helical" evidence="2">
    <location>
        <begin position="510"/>
        <end position="530"/>
    </location>
</feature>
<comment type="caution">
    <text evidence="5">The sequence shown here is derived from an EMBL/GenBank/DDBJ whole genome shotgun (WGS) entry which is preliminary data.</text>
</comment>
<feature type="transmembrane region" description="Helical" evidence="2">
    <location>
        <begin position="209"/>
        <end position="228"/>
    </location>
</feature>
<dbReference type="PANTHER" id="PTHR43185">
    <property type="entry name" value="FERROUS IRON TRANSPORT PROTEIN B"/>
    <property type="match status" value="1"/>
</dbReference>
<evidence type="ECO:0000259" key="4">
    <source>
        <dbReference type="Pfam" id="PF07670"/>
    </source>
</evidence>
<dbReference type="GO" id="GO:0005525">
    <property type="term" value="F:GTP binding"/>
    <property type="evidence" value="ECO:0007669"/>
    <property type="project" value="InterPro"/>
</dbReference>
<dbReference type="Pfam" id="PF02421">
    <property type="entry name" value="FeoB_N"/>
    <property type="match status" value="1"/>
</dbReference>
<dbReference type="InterPro" id="IPR011642">
    <property type="entry name" value="Gate_dom"/>
</dbReference>
<dbReference type="GO" id="GO:0015093">
    <property type="term" value="F:ferrous iron transmembrane transporter activity"/>
    <property type="evidence" value="ECO:0007669"/>
    <property type="project" value="TreeGrafter"/>
</dbReference>
<evidence type="ECO:0000313" key="6">
    <source>
        <dbReference type="Proteomes" id="UP000621560"/>
    </source>
</evidence>
<accession>A0A927BRD5</accession>
<dbReference type="EMBL" id="JACXIZ010000015">
    <property type="protein sequence ID" value="MBD2845351.1"/>
    <property type="molecule type" value="Genomic_DNA"/>
</dbReference>
<dbReference type="Pfam" id="PF07670">
    <property type="entry name" value="Gate"/>
    <property type="match status" value="2"/>
</dbReference>
<evidence type="ECO:0000256" key="1">
    <source>
        <dbReference type="SAM" id="MobiDB-lite"/>
    </source>
</evidence>
<keyword evidence="2" id="KW-0812">Transmembrane</keyword>
<evidence type="ECO:0000313" key="5">
    <source>
        <dbReference type="EMBL" id="MBD2845351.1"/>
    </source>
</evidence>
<feature type="transmembrane region" description="Helical" evidence="2">
    <location>
        <begin position="433"/>
        <end position="451"/>
    </location>
</feature>
<dbReference type="GO" id="GO:0005886">
    <property type="term" value="C:plasma membrane"/>
    <property type="evidence" value="ECO:0007669"/>
    <property type="project" value="TreeGrafter"/>
</dbReference>
<dbReference type="Proteomes" id="UP000621560">
    <property type="component" value="Unassembled WGS sequence"/>
</dbReference>
<feature type="transmembrane region" description="Helical" evidence="2">
    <location>
        <begin position="542"/>
        <end position="567"/>
    </location>
</feature>
<feature type="domain" description="Nucleoside transporter/FeoB GTPase Gate" evidence="4">
    <location>
        <begin position="273"/>
        <end position="368"/>
    </location>
</feature>
<sequence>MLTSPPAGRTAGQSERAGSRTMMLVGFESAGKSALFRGLTGDRTGTVANFRGSTVQARRARLAAELELADLPGIRLSDDSETTRTALDAAAAADTVMLVVRATHAADELPRLLDAVPTGRRPAALVLTFADKLPSQIERLQHYYTDWLGIPVVTADARSVGPELRRALLRACTTAAPIRSGARHTLASDFPGLRPQTTWFEHARWGRPLALAATLLMFAGPVWLAYLLSNALQPVADRYLIEPLVQVLDGASPLAQALLVGDYGLLTLGWYSFLWAFPVVALLGLSVALTEESGLKDRITDALDGWMRRIGLSGRDLIPVLSGFGCNVVAVYQSRVCSACTRKSCVSLIAFGSACSYQIGASLSLFGSAGRPWLFVPYIGALVLVGALHTRLWQEKGQRTRNHAAPLHDTATFVQRPRLRASLWRLRATVRQFLLQAMPIFLGICVAAALLQQSGLLERIAGITGPLLQGFGLPAEAAPGVLFSVLRKDGLLVLNQGGGELVQAMTAGQIFVLVYLASTLTACLVTLWTVRKELGARYAAALAGKQALTSLGTAALMALAIGLLGGLT</sequence>
<feature type="region of interest" description="Disordered" evidence="1">
    <location>
        <begin position="1"/>
        <end position="20"/>
    </location>
</feature>
<dbReference type="InterPro" id="IPR050860">
    <property type="entry name" value="FeoB_GTPase"/>
</dbReference>
<keyword evidence="2" id="KW-0472">Membrane</keyword>
<gene>
    <name evidence="5" type="ORF">IDH44_09125</name>
</gene>
<feature type="transmembrane region" description="Helical" evidence="2">
    <location>
        <begin position="373"/>
        <end position="393"/>
    </location>
</feature>
<name>A0A927BRD5_9BACL</name>
<dbReference type="Gene3D" id="3.40.50.300">
    <property type="entry name" value="P-loop containing nucleotide triphosphate hydrolases"/>
    <property type="match status" value="1"/>
</dbReference>
<evidence type="ECO:0000256" key="2">
    <source>
        <dbReference type="SAM" id="Phobius"/>
    </source>
</evidence>
<dbReference type="RefSeq" id="WP_190916878.1">
    <property type="nucleotide sequence ID" value="NZ_JACXIZ010000015.1"/>
</dbReference>
<dbReference type="InterPro" id="IPR027417">
    <property type="entry name" value="P-loop_NTPase"/>
</dbReference>
<reference evidence="5" key="1">
    <citation type="submission" date="2020-09" db="EMBL/GenBank/DDBJ databases">
        <title>A novel bacterium of genus Paenibacillus, isolated from South China Sea.</title>
        <authorList>
            <person name="Huang H."/>
            <person name="Mo K."/>
            <person name="Hu Y."/>
        </authorList>
    </citation>
    <scope>NUCLEOTIDE SEQUENCE</scope>
    <source>
        <strain evidence="5">IB182496</strain>
    </source>
</reference>
<keyword evidence="2" id="KW-1133">Transmembrane helix</keyword>
<protein>
    <submittedName>
        <fullName evidence="5">Ferrous iron transporter B</fullName>
    </submittedName>
</protein>
<dbReference type="AlphaFoldDB" id="A0A927BRD5"/>
<dbReference type="SUPFAM" id="SSF52540">
    <property type="entry name" value="P-loop containing nucleoside triphosphate hydrolases"/>
    <property type="match status" value="1"/>
</dbReference>
<keyword evidence="6" id="KW-1185">Reference proteome</keyword>
<feature type="domain" description="Nucleoside transporter/FeoB GTPase Gate" evidence="4">
    <location>
        <begin position="434"/>
        <end position="536"/>
    </location>
</feature>
<dbReference type="InterPro" id="IPR030389">
    <property type="entry name" value="G_FEOB_dom"/>
</dbReference>
<feature type="transmembrane region" description="Helical" evidence="2">
    <location>
        <begin position="268"/>
        <end position="289"/>
    </location>
</feature>
<organism evidence="5 6">
    <name type="scientific">Paenibacillus sabuli</name>
    <dbReference type="NCBI Taxonomy" id="2772509"/>
    <lineage>
        <taxon>Bacteria</taxon>
        <taxon>Bacillati</taxon>
        <taxon>Bacillota</taxon>
        <taxon>Bacilli</taxon>
        <taxon>Bacillales</taxon>
        <taxon>Paenibacillaceae</taxon>
        <taxon>Paenibacillus</taxon>
    </lineage>
</organism>
<dbReference type="PANTHER" id="PTHR43185:SF1">
    <property type="entry name" value="FE(2+) TRANSPORTER FEOB"/>
    <property type="match status" value="1"/>
</dbReference>
<evidence type="ECO:0000259" key="3">
    <source>
        <dbReference type="Pfam" id="PF02421"/>
    </source>
</evidence>
<feature type="transmembrane region" description="Helical" evidence="2">
    <location>
        <begin position="345"/>
        <end position="367"/>
    </location>
</feature>
<feature type="domain" description="FeoB-type G" evidence="3">
    <location>
        <begin position="21"/>
        <end position="159"/>
    </location>
</feature>
<proteinExistence type="predicted"/>